<dbReference type="InterPro" id="IPR013632">
    <property type="entry name" value="Rad51_C"/>
</dbReference>
<sequence>MLVNVCLNYYYRLLEIASARYGNVYVNEQSLLDMVSKVYVFRERSLQSLVNRLLDSLEDFVVMHNVGLIILDSIASLIRREFNASIRSNIFERNKVLTRQATQLKHLASSFHIPVIITNQITTQFKKPSDVNILHKDNCKVDEDNKCYALDDTTKNESTVLALGTYWTHCVNSRILLQYTEMHTLRELCLVKSSQAPPLKLFYTIDSSGLNIEGYTVLSSYYS</sequence>
<gene>
    <name evidence="3" type="primary">20213963</name>
    <name evidence="2" type="ORF">HELRODRAFT_66822</name>
</gene>
<proteinExistence type="predicted"/>
<dbReference type="FunFam" id="3.40.50.300:FF:004892">
    <property type="entry name" value="Predicted protein"/>
    <property type="match status" value="1"/>
</dbReference>
<evidence type="ECO:0000313" key="3">
    <source>
        <dbReference type="EnsemblMetazoa" id="HelroP66822"/>
    </source>
</evidence>
<dbReference type="GeneID" id="20213963"/>
<dbReference type="EMBL" id="KB097143">
    <property type="protein sequence ID" value="ESN99048.1"/>
    <property type="molecule type" value="Genomic_DNA"/>
</dbReference>
<dbReference type="AlphaFoldDB" id="T1FYR5"/>
<organism evidence="3 4">
    <name type="scientific">Helobdella robusta</name>
    <name type="common">Californian leech</name>
    <dbReference type="NCBI Taxonomy" id="6412"/>
    <lineage>
        <taxon>Eukaryota</taxon>
        <taxon>Metazoa</taxon>
        <taxon>Spiralia</taxon>
        <taxon>Lophotrochozoa</taxon>
        <taxon>Annelida</taxon>
        <taxon>Clitellata</taxon>
        <taxon>Hirudinea</taxon>
        <taxon>Rhynchobdellida</taxon>
        <taxon>Glossiphoniidae</taxon>
        <taxon>Helobdella</taxon>
    </lineage>
</organism>
<accession>T1FYR5</accession>
<dbReference type="CTD" id="20213963"/>
<reference evidence="3" key="3">
    <citation type="submission" date="2015-06" db="UniProtKB">
        <authorList>
            <consortium name="EnsemblMetazoa"/>
        </authorList>
    </citation>
    <scope>IDENTIFICATION</scope>
</reference>
<dbReference type="GO" id="GO:0000724">
    <property type="term" value="P:double-strand break repair via homologous recombination"/>
    <property type="evidence" value="ECO:0007669"/>
    <property type="project" value="InterPro"/>
</dbReference>
<dbReference type="GO" id="GO:0033063">
    <property type="term" value="C:Rad51B-Rad51C-Rad51D-XRCC2 complex"/>
    <property type="evidence" value="ECO:0007669"/>
    <property type="project" value="InterPro"/>
</dbReference>
<dbReference type="GO" id="GO:0140664">
    <property type="term" value="F:ATP-dependent DNA damage sensor activity"/>
    <property type="evidence" value="ECO:0007669"/>
    <property type="project" value="InterPro"/>
</dbReference>
<dbReference type="GO" id="GO:0005524">
    <property type="term" value="F:ATP binding"/>
    <property type="evidence" value="ECO:0007669"/>
    <property type="project" value="InterPro"/>
</dbReference>
<dbReference type="SUPFAM" id="SSF52540">
    <property type="entry name" value="P-loop containing nucleoside triphosphate hydrolases"/>
    <property type="match status" value="1"/>
</dbReference>
<dbReference type="KEGG" id="hro:HELRODRAFT_66822"/>
<dbReference type="EMBL" id="AMQM01001104">
    <property type="status" value="NOT_ANNOTATED_CDS"/>
    <property type="molecule type" value="Genomic_DNA"/>
</dbReference>
<dbReference type="PANTHER" id="PTHR46456">
    <property type="entry name" value="DNA REPAIR PROTEIN RAD51 HOMOLOG 2"/>
    <property type="match status" value="1"/>
</dbReference>
<dbReference type="OMA" id="EINAIHY"/>
<dbReference type="Proteomes" id="UP000015101">
    <property type="component" value="Unassembled WGS sequence"/>
</dbReference>
<dbReference type="InterPro" id="IPR030548">
    <property type="entry name" value="RAD51B"/>
</dbReference>
<dbReference type="eggNOG" id="KOG1433">
    <property type="taxonomic scope" value="Eukaryota"/>
</dbReference>
<keyword evidence="4" id="KW-1185">Reference proteome</keyword>
<reference evidence="2 4" key="2">
    <citation type="journal article" date="2013" name="Nature">
        <title>Insights into bilaterian evolution from three spiralian genomes.</title>
        <authorList>
            <person name="Simakov O."/>
            <person name="Marletaz F."/>
            <person name="Cho S.J."/>
            <person name="Edsinger-Gonzales E."/>
            <person name="Havlak P."/>
            <person name="Hellsten U."/>
            <person name="Kuo D.H."/>
            <person name="Larsson T."/>
            <person name="Lv J."/>
            <person name="Arendt D."/>
            <person name="Savage R."/>
            <person name="Osoegawa K."/>
            <person name="de Jong P."/>
            <person name="Grimwood J."/>
            <person name="Chapman J.A."/>
            <person name="Shapiro H."/>
            <person name="Aerts A."/>
            <person name="Otillar R.P."/>
            <person name="Terry A.Y."/>
            <person name="Boore J.L."/>
            <person name="Grigoriev I.V."/>
            <person name="Lindberg D.R."/>
            <person name="Seaver E.C."/>
            <person name="Weisblat D.A."/>
            <person name="Putnam N.H."/>
            <person name="Rokhsar D.S."/>
        </authorList>
    </citation>
    <scope>NUCLEOTIDE SEQUENCE</scope>
</reference>
<dbReference type="PANTHER" id="PTHR46456:SF1">
    <property type="entry name" value="DNA REPAIR PROTEIN RAD51 HOMOLOG 2"/>
    <property type="match status" value="1"/>
</dbReference>
<name>T1FYR5_HELRO</name>
<protein>
    <recommendedName>
        <fullName evidence="1">RecA family profile 1 domain-containing protein</fullName>
    </recommendedName>
</protein>
<feature type="domain" description="RecA family profile 1" evidence="1">
    <location>
        <begin position="1"/>
        <end position="121"/>
    </location>
</feature>
<dbReference type="Gene3D" id="3.40.50.300">
    <property type="entry name" value="P-loop containing nucleotide triphosphate hydrolases"/>
    <property type="match status" value="1"/>
</dbReference>
<evidence type="ECO:0000313" key="4">
    <source>
        <dbReference type="Proteomes" id="UP000015101"/>
    </source>
</evidence>
<dbReference type="RefSeq" id="XP_009022477.1">
    <property type="nucleotide sequence ID" value="XM_009024229.1"/>
</dbReference>
<dbReference type="InterPro" id="IPR027417">
    <property type="entry name" value="P-loop_NTPase"/>
</dbReference>
<dbReference type="HOGENOM" id="CLU_1167071_0_0_1"/>
<reference evidence="4" key="1">
    <citation type="submission" date="2012-12" db="EMBL/GenBank/DDBJ databases">
        <authorList>
            <person name="Hellsten U."/>
            <person name="Grimwood J."/>
            <person name="Chapman J.A."/>
            <person name="Shapiro H."/>
            <person name="Aerts A."/>
            <person name="Otillar R.P."/>
            <person name="Terry A.Y."/>
            <person name="Boore J.L."/>
            <person name="Simakov O."/>
            <person name="Marletaz F."/>
            <person name="Cho S.-J."/>
            <person name="Edsinger-Gonzales E."/>
            <person name="Havlak P."/>
            <person name="Kuo D.-H."/>
            <person name="Larsson T."/>
            <person name="Lv J."/>
            <person name="Arendt D."/>
            <person name="Savage R."/>
            <person name="Osoegawa K."/>
            <person name="de Jong P."/>
            <person name="Lindberg D.R."/>
            <person name="Seaver E.C."/>
            <person name="Weisblat D.A."/>
            <person name="Putnam N.H."/>
            <person name="Grigoriev I.V."/>
            <person name="Rokhsar D.S."/>
        </authorList>
    </citation>
    <scope>NUCLEOTIDE SEQUENCE</scope>
</reference>
<dbReference type="STRING" id="6412.T1FYR5"/>
<dbReference type="InterPro" id="IPR020588">
    <property type="entry name" value="RecA_ATP-bd"/>
</dbReference>
<evidence type="ECO:0000313" key="2">
    <source>
        <dbReference type="EMBL" id="ESN99048.1"/>
    </source>
</evidence>
<evidence type="ECO:0000259" key="1">
    <source>
        <dbReference type="PROSITE" id="PS50162"/>
    </source>
</evidence>
<dbReference type="Pfam" id="PF08423">
    <property type="entry name" value="Rad51"/>
    <property type="match status" value="1"/>
</dbReference>
<dbReference type="OrthoDB" id="5957327at2759"/>
<dbReference type="EnsemblMetazoa" id="HelroT66822">
    <property type="protein sequence ID" value="HelroP66822"/>
    <property type="gene ID" value="HelroG66822"/>
</dbReference>
<dbReference type="InParanoid" id="T1FYR5"/>
<dbReference type="PROSITE" id="PS50162">
    <property type="entry name" value="RECA_2"/>
    <property type="match status" value="1"/>
</dbReference>
<dbReference type="GO" id="GO:0003677">
    <property type="term" value="F:DNA binding"/>
    <property type="evidence" value="ECO:0007669"/>
    <property type="project" value="InterPro"/>
</dbReference>